<dbReference type="RefSeq" id="WP_183965778.1">
    <property type="nucleotide sequence ID" value="NZ_BAABBZ010000007.1"/>
</dbReference>
<dbReference type="PRINTS" id="PR00598">
    <property type="entry name" value="HTHMARR"/>
</dbReference>
<dbReference type="PANTHER" id="PTHR42756">
    <property type="entry name" value="TRANSCRIPTIONAL REGULATOR, MARR"/>
    <property type="match status" value="1"/>
</dbReference>
<organism evidence="5 6">
    <name type="scientific">Sagittula marina</name>
    <dbReference type="NCBI Taxonomy" id="943940"/>
    <lineage>
        <taxon>Bacteria</taxon>
        <taxon>Pseudomonadati</taxon>
        <taxon>Pseudomonadota</taxon>
        <taxon>Alphaproteobacteria</taxon>
        <taxon>Rhodobacterales</taxon>
        <taxon>Roseobacteraceae</taxon>
        <taxon>Sagittula</taxon>
    </lineage>
</organism>
<name>A0A7W6GU23_9RHOB</name>
<dbReference type="InterPro" id="IPR036390">
    <property type="entry name" value="WH_DNA-bd_sf"/>
</dbReference>
<protein>
    <submittedName>
        <fullName evidence="5">DNA-binding MarR family transcriptional regulator</fullName>
    </submittedName>
</protein>
<sequence length="158" mass="18310">MQQTDDQNTGRPETEPYFSKTDWPFYWITQTSNQYNMVMEQRLKAEGLDITYWRVLMSVYEEPALSVSEIARLCIIKLTTATKIVQRMAAQGLVTTAPRQTDGRVTEVTLTSEGHQLRRKARAVADEIFRAVFDDMSREEKMVMNLLLEKVFHKLGDL</sequence>
<gene>
    <name evidence="5" type="ORF">GGQ68_002187</name>
</gene>
<dbReference type="AlphaFoldDB" id="A0A7W6GU23"/>
<dbReference type="GO" id="GO:0003677">
    <property type="term" value="F:DNA binding"/>
    <property type="evidence" value="ECO:0007669"/>
    <property type="project" value="UniProtKB-KW"/>
</dbReference>
<dbReference type="InterPro" id="IPR000835">
    <property type="entry name" value="HTH_MarR-typ"/>
</dbReference>
<accession>A0A7W6GU23</accession>
<evidence type="ECO:0000259" key="4">
    <source>
        <dbReference type="PROSITE" id="PS50995"/>
    </source>
</evidence>
<keyword evidence="3" id="KW-0804">Transcription</keyword>
<dbReference type="SUPFAM" id="SSF46785">
    <property type="entry name" value="Winged helix' DNA-binding domain"/>
    <property type="match status" value="1"/>
</dbReference>
<dbReference type="GO" id="GO:0003700">
    <property type="term" value="F:DNA-binding transcription factor activity"/>
    <property type="evidence" value="ECO:0007669"/>
    <property type="project" value="InterPro"/>
</dbReference>
<dbReference type="Proteomes" id="UP000541426">
    <property type="component" value="Unassembled WGS sequence"/>
</dbReference>
<evidence type="ECO:0000313" key="6">
    <source>
        <dbReference type="Proteomes" id="UP000541426"/>
    </source>
</evidence>
<dbReference type="InterPro" id="IPR023187">
    <property type="entry name" value="Tscrpt_reg_MarR-type_CS"/>
</dbReference>
<feature type="domain" description="HTH marR-type" evidence="4">
    <location>
        <begin position="1"/>
        <end position="153"/>
    </location>
</feature>
<dbReference type="PROSITE" id="PS01117">
    <property type="entry name" value="HTH_MARR_1"/>
    <property type="match status" value="1"/>
</dbReference>
<proteinExistence type="predicted"/>
<dbReference type="PROSITE" id="PS50995">
    <property type="entry name" value="HTH_MARR_2"/>
    <property type="match status" value="1"/>
</dbReference>
<dbReference type="Gene3D" id="1.10.10.10">
    <property type="entry name" value="Winged helix-like DNA-binding domain superfamily/Winged helix DNA-binding domain"/>
    <property type="match status" value="1"/>
</dbReference>
<comment type="caution">
    <text evidence="5">The sequence shown here is derived from an EMBL/GenBank/DDBJ whole genome shotgun (WGS) entry which is preliminary data.</text>
</comment>
<keyword evidence="1" id="KW-0805">Transcription regulation</keyword>
<dbReference type="InterPro" id="IPR036388">
    <property type="entry name" value="WH-like_DNA-bd_sf"/>
</dbReference>
<keyword evidence="2 5" id="KW-0238">DNA-binding</keyword>
<reference evidence="5 6" key="1">
    <citation type="submission" date="2020-08" db="EMBL/GenBank/DDBJ databases">
        <title>Genomic Encyclopedia of Type Strains, Phase IV (KMG-IV): sequencing the most valuable type-strain genomes for metagenomic binning, comparative biology and taxonomic classification.</title>
        <authorList>
            <person name="Goeker M."/>
        </authorList>
    </citation>
    <scope>NUCLEOTIDE SEQUENCE [LARGE SCALE GENOMIC DNA]</scope>
    <source>
        <strain evidence="5 6">DSM 102235</strain>
    </source>
</reference>
<dbReference type="PANTHER" id="PTHR42756:SF1">
    <property type="entry name" value="TRANSCRIPTIONAL REPRESSOR OF EMRAB OPERON"/>
    <property type="match status" value="1"/>
</dbReference>
<dbReference type="SMART" id="SM00347">
    <property type="entry name" value="HTH_MARR"/>
    <property type="match status" value="1"/>
</dbReference>
<keyword evidence="6" id="KW-1185">Reference proteome</keyword>
<dbReference type="EMBL" id="JACIEJ010000005">
    <property type="protein sequence ID" value="MBB3985849.1"/>
    <property type="molecule type" value="Genomic_DNA"/>
</dbReference>
<evidence type="ECO:0000313" key="5">
    <source>
        <dbReference type="EMBL" id="MBB3985849.1"/>
    </source>
</evidence>
<dbReference type="Pfam" id="PF12802">
    <property type="entry name" value="MarR_2"/>
    <property type="match status" value="1"/>
</dbReference>
<evidence type="ECO:0000256" key="1">
    <source>
        <dbReference type="ARBA" id="ARBA00023015"/>
    </source>
</evidence>
<evidence type="ECO:0000256" key="2">
    <source>
        <dbReference type="ARBA" id="ARBA00023125"/>
    </source>
</evidence>
<evidence type="ECO:0000256" key="3">
    <source>
        <dbReference type="ARBA" id="ARBA00023163"/>
    </source>
</evidence>